<sequence length="408" mass="43491">MAEHERAEKVGTVMSDGGVHPSMGVEEEFLLVDPSSGHPIMSSLAVVEAAQRRGVRLHLEYTQCQVETNSAVCGHTRELRTQLAEMRSAAADAAAQCGAQLLAVGVPVLGSAVLPITDLRRYRTIASRFDDLAGTRGVCASHVHVGVPDRETAVQVSNYVRPWLPALLALTANSPIHGGVDTGFASWRSILLARWPCSGPPPWFASVEHYDAVVEKMIGSGVILDAGMINWDVRPSAHLPTIEVRVSDVPATVEETVLLATLVRALVMTALRSISRGECAPKTTAASLHAGYSMAAREGLTGRGIDVASDRVIAARDLLGLLICHVRSALEELGEYRAAVTMLTEILRCGNGASRQRRALRSRNDVSDVTAMAARSTLQFGGPALSSGADVYSVWSDSPRVAVMSELS</sequence>
<dbReference type="Gene3D" id="3.30.590.20">
    <property type="match status" value="1"/>
</dbReference>
<comment type="catalytic activity">
    <reaction evidence="4 5">
        <text>L-cysteine + L-glutamate + ATP = gamma-L-glutamyl-L-cysteine + ADP + phosphate + H(+)</text>
        <dbReference type="Rhea" id="RHEA:13285"/>
        <dbReference type="ChEBI" id="CHEBI:15378"/>
        <dbReference type="ChEBI" id="CHEBI:29985"/>
        <dbReference type="ChEBI" id="CHEBI:30616"/>
        <dbReference type="ChEBI" id="CHEBI:35235"/>
        <dbReference type="ChEBI" id="CHEBI:43474"/>
        <dbReference type="ChEBI" id="CHEBI:58173"/>
        <dbReference type="ChEBI" id="CHEBI:456216"/>
        <dbReference type="EC" id="6.3.2.2"/>
    </reaction>
</comment>
<gene>
    <name evidence="6" type="ORF">OG308_23550</name>
</gene>
<dbReference type="Pfam" id="PF04107">
    <property type="entry name" value="GCS2"/>
    <property type="match status" value="1"/>
</dbReference>
<comment type="function">
    <text evidence="5">ATP-dependent carboxylate-amine ligase which exhibits weak glutamate--cysteine ligase activity.</text>
</comment>
<dbReference type="NCBIfam" id="NF010041">
    <property type="entry name" value="PRK13517.1-1"/>
    <property type="match status" value="1"/>
</dbReference>
<dbReference type="EMBL" id="CP109527">
    <property type="protein sequence ID" value="WTY34281.1"/>
    <property type="molecule type" value="Genomic_DNA"/>
</dbReference>
<reference evidence="6 7" key="1">
    <citation type="submission" date="2022-10" db="EMBL/GenBank/DDBJ databases">
        <title>The complete genomes of actinobacterial strains from the NBC collection.</title>
        <authorList>
            <person name="Joergensen T.S."/>
            <person name="Alvarez Arevalo M."/>
            <person name="Sterndorff E.B."/>
            <person name="Faurdal D."/>
            <person name="Vuksanovic O."/>
            <person name="Mourched A.-S."/>
            <person name="Charusanti P."/>
            <person name="Shaw S."/>
            <person name="Blin K."/>
            <person name="Weber T."/>
        </authorList>
    </citation>
    <scope>NUCLEOTIDE SEQUENCE [LARGE SCALE GENOMIC DNA]</scope>
    <source>
        <strain evidence="6 7">NBC_01413</strain>
    </source>
</reference>
<dbReference type="InterPro" id="IPR006336">
    <property type="entry name" value="GCS2"/>
</dbReference>
<protein>
    <recommendedName>
        <fullName evidence="5">Putative glutamate--cysteine ligase 2</fullName>
        <ecNumber evidence="5">6.3.2.2</ecNumber>
    </recommendedName>
    <alternativeName>
        <fullName evidence="5">Gamma-glutamylcysteine synthetase 2</fullName>
        <shortName evidence="5">GCS 2</shortName>
        <shortName evidence="5">Gamma-GCS 2</shortName>
    </alternativeName>
</protein>
<dbReference type="InterPro" id="IPR050141">
    <property type="entry name" value="GCL_type2/YbdK_subfam"/>
</dbReference>
<dbReference type="Proteomes" id="UP001621418">
    <property type="component" value="Chromosome"/>
</dbReference>
<dbReference type="RefSeq" id="WP_328663038.1">
    <property type="nucleotide sequence ID" value="NZ_CP108014.1"/>
</dbReference>
<keyword evidence="7" id="KW-1185">Reference proteome</keyword>
<evidence type="ECO:0000313" key="7">
    <source>
        <dbReference type="Proteomes" id="UP001621418"/>
    </source>
</evidence>
<evidence type="ECO:0000256" key="2">
    <source>
        <dbReference type="ARBA" id="ARBA00022741"/>
    </source>
</evidence>
<evidence type="ECO:0000313" key="6">
    <source>
        <dbReference type="EMBL" id="WTY34281.1"/>
    </source>
</evidence>
<dbReference type="PANTHER" id="PTHR36510">
    <property type="entry name" value="GLUTAMATE--CYSTEINE LIGASE 2-RELATED"/>
    <property type="match status" value="1"/>
</dbReference>
<dbReference type="SUPFAM" id="SSF55931">
    <property type="entry name" value="Glutamine synthetase/guanido kinase"/>
    <property type="match status" value="1"/>
</dbReference>
<accession>A0ABZ1N2T9</accession>
<dbReference type="HAMAP" id="MF_01609">
    <property type="entry name" value="Glu_cys_ligase_2"/>
    <property type="match status" value="1"/>
</dbReference>
<evidence type="ECO:0000256" key="3">
    <source>
        <dbReference type="ARBA" id="ARBA00022840"/>
    </source>
</evidence>
<dbReference type="PANTHER" id="PTHR36510:SF1">
    <property type="entry name" value="GLUTAMATE--CYSTEINE LIGASE 2-RELATED"/>
    <property type="match status" value="1"/>
</dbReference>
<dbReference type="InterPro" id="IPR011793">
    <property type="entry name" value="YbdK"/>
</dbReference>
<evidence type="ECO:0000256" key="4">
    <source>
        <dbReference type="ARBA" id="ARBA00048819"/>
    </source>
</evidence>
<dbReference type="GeneID" id="91377141"/>
<name>A0ABZ1N2T9_9NOCA</name>
<comment type="similarity">
    <text evidence="5">Belongs to the glutamate--cysteine ligase type 2 family. YbdK subfamily.</text>
</comment>
<keyword evidence="1 5" id="KW-0436">Ligase</keyword>
<evidence type="ECO:0000256" key="5">
    <source>
        <dbReference type="HAMAP-Rule" id="MF_01609"/>
    </source>
</evidence>
<dbReference type="NCBIfam" id="TIGR02050">
    <property type="entry name" value="gshA_cyan_rel"/>
    <property type="match status" value="1"/>
</dbReference>
<evidence type="ECO:0000256" key="1">
    <source>
        <dbReference type="ARBA" id="ARBA00022598"/>
    </source>
</evidence>
<organism evidence="6 7">
    <name type="scientific">Nocardia salmonicida</name>
    <dbReference type="NCBI Taxonomy" id="53431"/>
    <lineage>
        <taxon>Bacteria</taxon>
        <taxon>Bacillati</taxon>
        <taxon>Actinomycetota</taxon>
        <taxon>Actinomycetes</taxon>
        <taxon>Mycobacteriales</taxon>
        <taxon>Nocardiaceae</taxon>
        <taxon>Nocardia</taxon>
    </lineage>
</organism>
<proteinExistence type="inferred from homology"/>
<keyword evidence="2 5" id="KW-0547">Nucleotide-binding</keyword>
<dbReference type="InterPro" id="IPR014746">
    <property type="entry name" value="Gln_synth/guanido_kin_cat_dom"/>
</dbReference>
<keyword evidence="3 5" id="KW-0067">ATP-binding</keyword>
<dbReference type="EC" id="6.3.2.2" evidence="5"/>
<dbReference type="GO" id="GO:0004357">
    <property type="term" value="F:glutamate-cysteine ligase activity"/>
    <property type="evidence" value="ECO:0007669"/>
    <property type="project" value="UniProtKB-EC"/>
</dbReference>